<organism evidence="2 3">
    <name type="scientific">Liberibacter crescens (strain BT-1)</name>
    <dbReference type="NCBI Taxonomy" id="1215343"/>
    <lineage>
        <taxon>Bacteria</taxon>
        <taxon>Pseudomonadati</taxon>
        <taxon>Pseudomonadota</taxon>
        <taxon>Alphaproteobacteria</taxon>
        <taxon>Hyphomicrobiales</taxon>
        <taxon>Rhizobiaceae</taxon>
        <taxon>Liberibacter</taxon>
    </lineage>
</organism>
<dbReference type="GO" id="GO:0035438">
    <property type="term" value="F:cyclic-di-GMP binding"/>
    <property type="evidence" value="ECO:0007669"/>
    <property type="project" value="InterPro"/>
</dbReference>
<evidence type="ECO:0000259" key="1">
    <source>
        <dbReference type="Pfam" id="PF07238"/>
    </source>
</evidence>
<proteinExistence type="predicted"/>
<protein>
    <recommendedName>
        <fullName evidence="1">PilZ domain-containing protein</fullName>
    </recommendedName>
</protein>
<feature type="domain" description="PilZ" evidence="1">
    <location>
        <begin position="118"/>
        <end position="202"/>
    </location>
</feature>
<evidence type="ECO:0000313" key="3">
    <source>
        <dbReference type="Proteomes" id="UP000010799"/>
    </source>
</evidence>
<dbReference type="HOGENOM" id="CLU_102943_0_0_5"/>
<dbReference type="AlphaFoldDB" id="L0EVS3"/>
<dbReference type="InterPro" id="IPR009875">
    <property type="entry name" value="PilZ_domain"/>
</dbReference>
<dbReference type="SUPFAM" id="SSF141371">
    <property type="entry name" value="PilZ domain-like"/>
    <property type="match status" value="1"/>
</dbReference>
<sequence>MMSYNFRNPQFLDQRAFQRVGVQLNAVLLLIDNSEHQCFVHEISPGDICFSCNVFMKLTDFVIIFVEKIGRIEGNIIKVDDTKNAFVATIRALDKDRQKLASKLVWLANKDELKLQDHRQHERIFPRKSDATLILENKKSYPCQVVNISLSGVFLKTELTLQLNSIVQFNGISARVVRSSPEGVAIAFSEVQPKEMLNHFCFY</sequence>
<dbReference type="STRING" id="1215343.B488_10400"/>
<evidence type="ECO:0000313" key="2">
    <source>
        <dbReference type="EMBL" id="AGA65032.1"/>
    </source>
</evidence>
<dbReference type="PATRIC" id="fig|1215343.11.peg.1068"/>
<dbReference type="Pfam" id="PF07238">
    <property type="entry name" value="PilZ"/>
    <property type="match status" value="1"/>
</dbReference>
<name>L0EVS3_LIBCB</name>
<keyword evidence="3" id="KW-1185">Reference proteome</keyword>
<gene>
    <name evidence="2" type="ordered locus">B488_10400</name>
</gene>
<dbReference type="eggNOG" id="ENOG502Z876">
    <property type="taxonomic scope" value="Bacteria"/>
</dbReference>
<reference evidence="2 3" key="1">
    <citation type="journal article" date="2012" name="Stand. Genomic Sci.">
        <title>Complete genome sequence of Liberibacter crescens BT-1.</title>
        <authorList>
            <person name="Leonard M.T."/>
            <person name="Fagen J.R."/>
            <person name="Davis-Richardson A.G."/>
            <person name="Davis M.J."/>
            <person name="Triplett E.W."/>
        </authorList>
    </citation>
    <scope>NUCLEOTIDE SEQUENCE [LARGE SCALE GENOMIC DNA]</scope>
    <source>
        <strain evidence="2 3">BT-1</strain>
    </source>
</reference>
<dbReference type="RefSeq" id="WP_015273457.1">
    <property type="nucleotide sequence ID" value="NC_019907.1"/>
</dbReference>
<accession>L0EVS3</accession>
<dbReference type="Gene3D" id="2.40.10.220">
    <property type="entry name" value="predicted glycosyltransferase like domains"/>
    <property type="match status" value="1"/>
</dbReference>
<dbReference type="Proteomes" id="UP000010799">
    <property type="component" value="Chromosome"/>
</dbReference>
<dbReference type="KEGG" id="lcc:B488_10400"/>
<dbReference type="EMBL" id="CP003789">
    <property type="protein sequence ID" value="AGA65032.1"/>
    <property type="molecule type" value="Genomic_DNA"/>
</dbReference>